<feature type="transmembrane region" description="Helical" evidence="2">
    <location>
        <begin position="21"/>
        <end position="39"/>
    </location>
</feature>
<feature type="compositionally biased region" description="Low complexity" evidence="1">
    <location>
        <begin position="212"/>
        <end position="239"/>
    </location>
</feature>
<keyword evidence="2" id="KW-1133">Transmembrane helix</keyword>
<evidence type="ECO:0000256" key="2">
    <source>
        <dbReference type="SAM" id="Phobius"/>
    </source>
</evidence>
<dbReference type="Proteomes" id="UP000198781">
    <property type="component" value="Unassembled WGS sequence"/>
</dbReference>
<sequence length="239" mass="26637">MSRFKNEVAHLQAHVTTLRRGGAALFALALLLGLGWWNAPRHLTIHVPPDLRSGSTRKWWDVPPESVYAFALYVFQQLNRWPTNGEDDYPRNLRALSAYLTPACQALLQQDYETRRNNGELRQRVRGLYELPGRGYGDDPALRVKVLSERDWVVTLDVSADEYYGGEQVKRALVRYPLKVVRLDVDPERNPFGLALDCYSGTPQRIAPPTPAASAPAPTTVPSTLAPTTPTPTLSGGHP</sequence>
<dbReference type="Pfam" id="PF11444">
    <property type="entry name" value="DUF2895"/>
    <property type="match status" value="1"/>
</dbReference>
<accession>A0A1G6LIK4</accession>
<keyword evidence="2" id="KW-0472">Membrane</keyword>
<evidence type="ECO:0000256" key="1">
    <source>
        <dbReference type="SAM" id="MobiDB-lite"/>
    </source>
</evidence>
<dbReference type="RefSeq" id="WP_092740400.1">
    <property type="nucleotide sequence ID" value="NZ_FMZC01000002.1"/>
</dbReference>
<keyword evidence="4" id="KW-1185">Reference proteome</keyword>
<dbReference type="OrthoDB" id="8558441at2"/>
<proteinExistence type="predicted"/>
<dbReference type="InterPro" id="IPR021548">
    <property type="entry name" value="DUF2895"/>
</dbReference>
<evidence type="ECO:0000313" key="3">
    <source>
        <dbReference type="EMBL" id="SDC42595.1"/>
    </source>
</evidence>
<dbReference type="STRING" id="187868.SAMN05192589_102168"/>
<name>A0A1G6LIK4_9BURK</name>
<dbReference type="EMBL" id="FMZC01000002">
    <property type="protein sequence ID" value="SDC42595.1"/>
    <property type="molecule type" value="Genomic_DNA"/>
</dbReference>
<gene>
    <name evidence="3" type="ORF">SAMN05192589_102168</name>
</gene>
<keyword evidence="2" id="KW-0812">Transmembrane</keyword>
<organism evidence="3 4">
    <name type="scientific">Paracidovorax valerianellae</name>
    <dbReference type="NCBI Taxonomy" id="187868"/>
    <lineage>
        <taxon>Bacteria</taxon>
        <taxon>Pseudomonadati</taxon>
        <taxon>Pseudomonadota</taxon>
        <taxon>Betaproteobacteria</taxon>
        <taxon>Burkholderiales</taxon>
        <taxon>Comamonadaceae</taxon>
        <taxon>Paracidovorax</taxon>
    </lineage>
</organism>
<dbReference type="AlphaFoldDB" id="A0A1G6LIK4"/>
<dbReference type="NCBIfam" id="TIGR03746">
    <property type="entry name" value="conj_TIGR03746"/>
    <property type="match status" value="1"/>
</dbReference>
<evidence type="ECO:0000313" key="4">
    <source>
        <dbReference type="Proteomes" id="UP000198781"/>
    </source>
</evidence>
<reference evidence="3 4" key="1">
    <citation type="submission" date="2016-10" db="EMBL/GenBank/DDBJ databases">
        <authorList>
            <person name="de Groot N.N."/>
        </authorList>
    </citation>
    <scope>NUCLEOTIDE SEQUENCE [LARGE SCALE GENOMIC DNA]</scope>
    <source>
        <strain evidence="3 4">DSM 16619</strain>
    </source>
</reference>
<feature type="region of interest" description="Disordered" evidence="1">
    <location>
        <begin position="205"/>
        <end position="239"/>
    </location>
</feature>
<protein>
    <submittedName>
        <fullName evidence="3">Integrating conjugative element protein, PFL_4703 family</fullName>
    </submittedName>
</protein>